<accession>B8BRM3</accession>
<dbReference type="PANTHER" id="PTHR48037:SF1">
    <property type="entry name" value="RRM DOMAIN-CONTAINING PROTEIN"/>
    <property type="match status" value="1"/>
</dbReference>
<dbReference type="KEGG" id="tps:THAPSDRAFT_31121"/>
<protein>
    <recommendedName>
        <fullName evidence="4">RRM domain-containing protein</fullName>
    </recommendedName>
</protein>
<proteinExistence type="predicted"/>
<name>B8BRM3_THAPS</name>
<dbReference type="FunCoup" id="B8BRM3">
    <property type="interactions" value="145"/>
</dbReference>
<organism evidence="5 6">
    <name type="scientific">Thalassiosira pseudonana</name>
    <name type="common">Marine diatom</name>
    <name type="synonym">Cyclotella nana</name>
    <dbReference type="NCBI Taxonomy" id="35128"/>
    <lineage>
        <taxon>Eukaryota</taxon>
        <taxon>Sar</taxon>
        <taxon>Stramenopiles</taxon>
        <taxon>Ochrophyta</taxon>
        <taxon>Bacillariophyta</taxon>
        <taxon>Coscinodiscophyceae</taxon>
        <taxon>Thalassiosirophycidae</taxon>
        <taxon>Thalassiosirales</taxon>
        <taxon>Thalassiosiraceae</taxon>
        <taxon>Thalassiosira</taxon>
    </lineage>
</organism>
<dbReference type="HOGENOM" id="CLU_012062_27_1_1"/>
<evidence type="ECO:0000313" key="6">
    <source>
        <dbReference type="Proteomes" id="UP000001449"/>
    </source>
</evidence>
<keyword evidence="6" id="KW-1185">Reference proteome</keyword>
<feature type="domain" description="RRM" evidence="4">
    <location>
        <begin position="11"/>
        <end position="89"/>
    </location>
</feature>
<dbReference type="GO" id="GO:0003723">
    <property type="term" value="F:RNA binding"/>
    <property type="evidence" value="ECO:0007669"/>
    <property type="project" value="UniProtKB-UniRule"/>
</dbReference>
<dbReference type="InterPro" id="IPR012677">
    <property type="entry name" value="Nucleotide-bd_a/b_plait_sf"/>
</dbReference>
<dbReference type="STRING" id="35128.B8BRM3"/>
<dbReference type="InterPro" id="IPR035979">
    <property type="entry name" value="RBD_domain_sf"/>
</dbReference>
<feature type="region of interest" description="Disordered" evidence="3">
    <location>
        <begin position="110"/>
        <end position="140"/>
    </location>
</feature>
<dbReference type="Gene3D" id="3.30.70.330">
    <property type="match status" value="1"/>
</dbReference>
<evidence type="ECO:0000256" key="3">
    <source>
        <dbReference type="SAM" id="MobiDB-lite"/>
    </source>
</evidence>
<evidence type="ECO:0000259" key="4">
    <source>
        <dbReference type="PROSITE" id="PS50102"/>
    </source>
</evidence>
<keyword evidence="1 2" id="KW-0694">RNA-binding</keyword>
<dbReference type="OMA" id="QATQRHR"/>
<reference evidence="5 6" key="1">
    <citation type="journal article" date="2004" name="Science">
        <title>The genome of the diatom Thalassiosira pseudonana: ecology, evolution, and metabolism.</title>
        <authorList>
            <person name="Armbrust E.V."/>
            <person name="Berges J.A."/>
            <person name="Bowler C."/>
            <person name="Green B.R."/>
            <person name="Martinez D."/>
            <person name="Putnam N.H."/>
            <person name="Zhou S."/>
            <person name="Allen A.E."/>
            <person name="Apt K.E."/>
            <person name="Bechner M."/>
            <person name="Brzezinski M.A."/>
            <person name="Chaal B.K."/>
            <person name="Chiovitti A."/>
            <person name="Davis A.K."/>
            <person name="Demarest M.S."/>
            <person name="Detter J.C."/>
            <person name="Glavina T."/>
            <person name="Goodstein D."/>
            <person name="Hadi M.Z."/>
            <person name="Hellsten U."/>
            <person name="Hildebrand M."/>
            <person name="Jenkins B.D."/>
            <person name="Jurka J."/>
            <person name="Kapitonov V.V."/>
            <person name="Kroger N."/>
            <person name="Lau W.W."/>
            <person name="Lane T.W."/>
            <person name="Larimer F.W."/>
            <person name="Lippmeier J.C."/>
            <person name="Lucas S."/>
            <person name="Medina M."/>
            <person name="Montsant A."/>
            <person name="Obornik M."/>
            <person name="Parker M.S."/>
            <person name="Palenik B."/>
            <person name="Pazour G.J."/>
            <person name="Richardson P.M."/>
            <person name="Rynearson T.A."/>
            <person name="Saito M.A."/>
            <person name="Schwartz D.C."/>
            <person name="Thamatrakoln K."/>
            <person name="Valentin K."/>
            <person name="Vardi A."/>
            <person name="Wilkerson F.P."/>
            <person name="Rokhsar D.S."/>
        </authorList>
    </citation>
    <scope>NUCLEOTIDE SEQUENCE [LARGE SCALE GENOMIC DNA]</scope>
    <source>
        <strain evidence="5 6">CCMP1335</strain>
    </source>
</reference>
<sequence>MSQGQTLQSRRALYIGGLDPAVTETTLRAAFLPFGPIQHIDMPMDYAAGTHKGFAFLEFVEADDANEAIYNMDGSELFGKSLTVNVAQAEKMKLGSSKAVWSTEEWFKEQAGVKEDEEKQEKLKGEERDADMLKEKPLTA</sequence>
<dbReference type="InParanoid" id="B8BRM3"/>
<reference evidence="5 6" key="2">
    <citation type="journal article" date="2008" name="Nature">
        <title>The Phaeodactylum genome reveals the evolutionary history of diatom genomes.</title>
        <authorList>
            <person name="Bowler C."/>
            <person name="Allen A.E."/>
            <person name="Badger J.H."/>
            <person name="Grimwood J."/>
            <person name="Jabbari K."/>
            <person name="Kuo A."/>
            <person name="Maheswari U."/>
            <person name="Martens C."/>
            <person name="Maumus F."/>
            <person name="Otillar R.P."/>
            <person name="Rayko E."/>
            <person name="Salamov A."/>
            <person name="Vandepoele K."/>
            <person name="Beszteri B."/>
            <person name="Gruber A."/>
            <person name="Heijde M."/>
            <person name="Katinka M."/>
            <person name="Mock T."/>
            <person name="Valentin K."/>
            <person name="Verret F."/>
            <person name="Berges J.A."/>
            <person name="Brownlee C."/>
            <person name="Cadoret J.P."/>
            <person name="Chiovitti A."/>
            <person name="Choi C.J."/>
            <person name="Coesel S."/>
            <person name="De Martino A."/>
            <person name="Detter J.C."/>
            <person name="Durkin C."/>
            <person name="Falciatore A."/>
            <person name="Fournet J."/>
            <person name="Haruta M."/>
            <person name="Huysman M.J."/>
            <person name="Jenkins B.D."/>
            <person name="Jiroutova K."/>
            <person name="Jorgensen R.E."/>
            <person name="Joubert Y."/>
            <person name="Kaplan A."/>
            <person name="Kroger N."/>
            <person name="Kroth P.G."/>
            <person name="La Roche J."/>
            <person name="Lindquist E."/>
            <person name="Lommer M."/>
            <person name="Martin-Jezequel V."/>
            <person name="Lopez P.J."/>
            <person name="Lucas S."/>
            <person name="Mangogna M."/>
            <person name="McGinnis K."/>
            <person name="Medlin L.K."/>
            <person name="Montsant A."/>
            <person name="Oudot-Le Secq M.P."/>
            <person name="Napoli C."/>
            <person name="Obornik M."/>
            <person name="Parker M.S."/>
            <person name="Petit J.L."/>
            <person name="Porcel B.M."/>
            <person name="Poulsen N."/>
            <person name="Robison M."/>
            <person name="Rychlewski L."/>
            <person name="Rynearson T.A."/>
            <person name="Schmutz J."/>
            <person name="Shapiro H."/>
            <person name="Siaut M."/>
            <person name="Stanley M."/>
            <person name="Sussman M.R."/>
            <person name="Taylor A.R."/>
            <person name="Vardi A."/>
            <person name="von Dassow P."/>
            <person name="Vyverman W."/>
            <person name="Willis A."/>
            <person name="Wyrwicz L.S."/>
            <person name="Rokhsar D.S."/>
            <person name="Weissenbach J."/>
            <person name="Armbrust E.V."/>
            <person name="Green B.R."/>
            <person name="Van de Peer Y."/>
            <person name="Grigoriev I.V."/>
        </authorList>
    </citation>
    <scope>NUCLEOTIDE SEQUENCE [LARGE SCALE GENOMIC DNA]</scope>
    <source>
        <strain evidence="5 6">CCMP1335</strain>
    </source>
</reference>
<evidence type="ECO:0000256" key="2">
    <source>
        <dbReference type="PROSITE-ProRule" id="PRU00176"/>
    </source>
</evidence>
<dbReference type="SUPFAM" id="SSF54928">
    <property type="entry name" value="RNA-binding domain, RBD"/>
    <property type="match status" value="1"/>
</dbReference>
<dbReference type="InterPro" id="IPR034168">
    <property type="entry name" value="PPIE_RRM"/>
</dbReference>
<dbReference type="CDD" id="cd12347">
    <property type="entry name" value="RRM_PPIE"/>
    <property type="match status" value="1"/>
</dbReference>
<dbReference type="GeneID" id="7447610"/>
<dbReference type="FunFam" id="3.30.70.330:FF:000493">
    <property type="entry name" value="Peptidyl-prolyl cis-trans isomerase E"/>
    <property type="match status" value="1"/>
</dbReference>
<gene>
    <name evidence="5" type="ORF">THAPSDRAFT_31121</name>
</gene>
<dbReference type="eggNOG" id="KOG0111">
    <property type="taxonomic scope" value="Eukaryota"/>
</dbReference>
<dbReference type="EMBL" id="CM000638">
    <property type="protein sequence ID" value="EED95985.1"/>
    <property type="molecule type" value="Genomic_DNA"/>
</dbReference>
<dbReference type="RefSeq" id="XP_002286344.1">
    <property type="nucleotide sequence ID" value="XM_002286308.1"/>
</dbReference>
<dbReference type="AlphaFoldDB" id="B8BRM3"/>
<dbReference type="PaxDb" id="35128-Thaps31121"/>
<dbReference type="SMART" id="SM00360">
    <property type="entry name" value="RRM"/>
    <property type="match status" value="1"/>
</dbReference>
<dbReference type="InterPro" id="IPR000504">
    <property type="entry name" value="RRM_dom"/>
</dbReference>
<evidence type="ECO:0000256" key="1">
    <source>
        <dbReference type="ARBA" id="ARBA00022884"/>
    </source>
</evidence>
<dbReference type="PROSITE" id="PS50102">
    <property type="entry name" value="RRM"/>
    <property type="match status" value="1"/>
</dbReference>
<dbReference type="Pfam" id="PF00076">
    <property type="entry name" value="RRM_1"/>
    <property type="match status" value="1"/>
</dbReference>
<dbReference type="PANTHER" id="PTHR48037">
    <property type="entry name" value="ATPASE E1"/>
    <property type="match status" value="1"/>
</dbReference>
<dbReference type="Proteomes" id="UP000001449">
    <property type="component" value="Chromosome 1"/>
</dbReference>
<evidence type="ECO:0000313" key="5">
    <source>
        <dbReference type="EMBL" id="EED95985.1"/>
    </source>
</evidence>